<organism evidence="2">
    <name type="scientific">Arundo donax</name>
    <name type="common">Giant reed</name>
    <name type="synonym">Donax arundinaceus</name>
    <dbReference type="NCBI Taxonomy" id="35708"/>
    <lineage>
        <taxon>Eukaryota</taxon>
        <taxon>Viridiplantae</taxon>
        <taxon>Streptophyta</taxon>
        <taxon>Embryophyta</taxon>
        <taxon>Tracheophyta</taxon>
        <taxon>Spermatophyta</taxon>
        <taxon>Magnoliopsida</taxon>
        <taxon>Liliopsida</taxon>
        <taxon>Poales</taxon>
        <taxon>Poaceae</taxon>
        <taxon>PACMAD clade</taxon>
        <taxon>Arundinoideae</taxon>
        <taxon>Arundineae</taxon>
        <taxon>Arundo</taxon>
    </lineage>
</organism>
<reference evidence="2" key="1">
    <citation type="submission" date="2014-09" db="EMBL/GenBank/DDBJ databases">
        <authorList>
            <person name="Magalhaes I.L.F."/>
            <person name="Oliveira U."/>
            <person name="Santos F.R."/>
            <person name="Vidigal T.H.D.A."/>
            <person name="Brescovit A.D."/>
            <person name="Santos A.J."/>
        </authorList>
    </citation>
    <scope>NUCLEOTIDE SEQUENCE</scope>
    <source>
        <tissue evidence="2">Shoot tissue taken approximately 20 cm above the soil surface</tissue>
    </source>
</reference>
<feature type="region of interest" description="Disordered" evidence="1">
    <location>
        <begin position="1"/>
        <end position="21"/>
    </location>
</feature>
<name>A0A0A9C3W2_ARUDO</name>
<proteinExistence type="predicted"/>
<dbReference type="EMBL" id="GBRH01228792">
    <property type="protein sequence ID" value="JAD69103.1"/>
    <property type="molecule type" value="Transcribed_RNA"/>
</dbReference>
<evidence type="ECO:0000256" key="1">
    <source>
        <dbReference type="SAM" id="MobiDB-lite"/>
    </source>
</evidence>
<protein>
    <submittedName>
        <fullName evidence="2">Uncharacterized protein</fullName>
    </submittedName>
</protein>
<dbReference type="AlphaFoldDB" id="A0A0A9C3W2"/>
<sequence length="82" mass="9530">MVTSPRAGSTDLSPTRPSSTSAAKANIFFIRRRPAGIVCLELWVRDTFVLIIVEGKRNERRDETNKRALFRLINWFRFFCLI</sequence>
<reference evidence="2" key="2">
    <citation type="journal article" date="2015" name="Data Brief">
        <title>Shoot transcriptome of the giant reed, Arundo donax.</title>
        <authorList>
            <person name="Barrero R.A."/>
            <person name="Guerrero F.D."/>
            <person name="Moolhuijzen P."/>
            <person name="Goolsby J.A."/>
            <person name="Tidwell J."/>
            <person name="Bellgard S.E."/>
            <person name="Bellgard M.I."/>
        </authorList>
    </citation>
    <scope>NUCLEOTIDE SEQUENCE</scope>
    <source>
        <tissue evidence="2">Shoot tissue taken approximately 20 cm above the soil surface</tissue>
    </source>
</reference>
<evidence type="ECO:0000313" key="2">
    <source>
        <dbReference type="EMBL" id="JAD69103.1"/>
    </source>
</evidence>
<accession>A0A0A9C3W2</accession>